<proteinExistence type="predicted"/>
<evidence type="ECO:0000313" key="1">
    <source>
        <dbReference type="EMBL" id="GMR35141.1"/>
    </source>
</evidence>
<sequence>FARESIIHLVVQNKTDVVEKMIMKKEMEIFEKNSEGTKEQHKKMAKVVFHDLVYLDREEPKISNFFKKLYKNWVFTELLICVFQAISAGVVEYEYHHFWTEQFANPYMIDVIQV</sequence>
<feature type="non-terminal residue" evidence="1">
    <location>
        <position position="114"/>
    </location>
</feature>
<protein>
    <submittedName>
        <fullName evidence="1">Uncharacterized protein</fullName>
    </submittedName>
</protein>
<feature type="non-terminal residue" evidence="1">
    <location>
        <position position="1"/>
    </location>
</feature>
<reference evidence="2" key="1">
    <citation type="submission" date="2022-10" db="EMBL/GenBank/DDBJ databases">
        <title>Genome assembly of Pristionchus species.</title>
        <authorList>
            <person name="Yoshida K."/>
            <person name="Sommer R.J."/>
        </authorList>
    </citation>
    <scope>NUCLEOTIDE SEQUENCE [LARGE SCALE GENOMIC DNA]</scope>
    <source>
        <strain evidence="2">RS5460</strain>
    </source>
</reference>
<accession>A0AAN4Z9X8</accession>
<evidence type="ECO:0000313" key="2">
    <source>
        <dbReference type="Proteomes" id="UP001328107"/>
    </source>
</evidence>
<dbReference type="AlphaFoldDB" id="A0AAN4Z9X8"/>
<keyword evidence="2" id="KW-1185">Reference proteome</keyword>
<comment type="caution">
    <text evidence="1">The sequence shown here is derived from an EMBL/GenBank/DDBJ whole genome shotgun (WGS) entry which is preliminary data.</text>
</comment>
<gene>
    <name evidence="1" type="ORF">PMAYCL1PPCAC_05336</name>
</gene>
<dbReference type="Proteomes" id="UP001328107">
    <property type="component" value="Unassembled WGS sequence"/>
</dbReference>
<dbReference type="EMBL" id="BTRK01000002">
    <property type="protein sequence ID" value="GMR35141.1"/>
    <property type="molecule type" value="Genomic_DNA"/>
</dbReference>
<organism evidence="1 2">
    <name type="scientific">Pristionchus mayeri</name>
    <dbReference type="NCBI Taxonomy" id="1317129"/>
    <lineage>
        <taxon>Eukaryota</taxon>
        <taxon>Metazoa</taxon>
        <taxon>Ecdysozoa</taxon>
        <taxon>Nematoda</taxon>
        <taxon>Chromadorea</taxon>
        <taxon>Rhabditida</taxon>
        <taxon>Rhabditina</taxon>
        <taxon>Diplogasteromorpha</taxon>
        <taxon>Diplogasteroidea</taxon>
        <taxon>Neodiplogasteridae</taxon>
        <taxon>Pristionchus</taxon>
    </lineage>
</organism>
<name>A0AAN4Z9X8_9BILA</name>